<evidence type="ECO:0000256" key="1">
    <source>
        <dbReference type="ARBA" id="ARBA00022747"/>
    </source>
</evidence>
<reference evidence="3 4" key="1">
    <citation type="submission" date="2019-07" db="EMBL/GenBank/DDBJ databases">
        <title>Genomic Encyclopedia of Type Strains, Phase I: the one thousand microbial genomes (KMG-I) project.</title>
        <authorList>
            <person name="Kyrpides N."/>
        </authorList>
    </citation>
    <scope>NUCLEOTIDE SEQUENCE [LARGE SCALE GENOMIC DNA]</scope>
    <source>
        <strain evidence="3 4">DSM 6562</strain>
    </source>
</reference>
<gene>
    <name evidence="3" type="ORF">LX24_01682</name>
</gene>
<dbReference type="InterPro" id="IPR021810">
    <property type="entry name" value="T1RH-like_C"/>
</dbReference>
<dbReference type="AlphaFoldDB" id="A0A5S4ZQZ4"/>
<dbReference type="GO" id="GO:0009307">
    <property type="term" value="P:DNA restriction-modification system"/>
    <property type="evidence" value="ECO:0007669"/>
    <property type="project" value="UniProtKB-KW"/>
</dbReference>
<dbReference type="PANTHER" id="PTHR30195:SF15">
    <property type="entry name" value="TYPE I RESTRICTION ENZYME HINDI ENDONUCLEASE SUBUNIT"/>
    <property type="match status" value="1"/>
</dbReference>
<dbReference type="InterPro" id="IPR051268">
    <property type="entry name" value="Type-I_R_enzyme_R_subunit"/>
</dbReference>
<protein>
    <submittedName>
        <fullName evidence="3">Type I restriction enzyme R subunit</fullName>
    </submittedName>
</protein>
<dbReference type="Pfam" id="PF11867">
    <property type="entry name" value="T1RH-like_C"/>
    <property type="match status" value="1"/>
</dbReference>
<organism evidence="3 4">
    <name type="scientific">Desulfallas thermosapovorans DSM 6562</name>
    <dbReference type="NCBI Taxonomy" id="1121431"/>
    <lineage>
        <taxon>Bacteria</taxon>
        <taxon>Bacillati</taxon>
        <taxon>Bacillota</taxon>
        <taxon>Clostridia</taxon>
        <taxon>Eubacteriales</taxon>
        <taxon>Desulfallaceae</taxon>
        <taxon>Desulfallas</taxon>
    </lineage>
</organism>
<accession>A0A5S4ZQZ4</accession>
<proteinExistence type="predicted"/>
<dbReference type="EMBL" id="VNHM01000008">
    <property type="protein sequence ID" value="TYO95332.1"/>
    <property type="molecule type" value="Genomic_DNA"/>
</dbReference>
<evidence type="ECO:0000313" key="4">
    <source>
        <dbReference type="Proteomes" id="UP000323166"/>
    </source>
</evidence>
<feature type="domain" description="Type I restriction enzyme HindI endonuclease subunit-like C-terminal" evidence="2">
    <location>
        <begin position="1"/>
        <end position="131"/>
    </location>
</feature>
<name>A0A5S4ZQZ4_9FIRM</name>
<dbReference type="Proteomes" id="UP000323166">
    <property type="component" value="Unassembled WGS sequence"/>
</dbReference>
<evidence type="ECO:0000313" key="3">
    <source>
        <dbReference type="EMBL" id="TYO95332.1"/>
    </source>
</evidence>
<evidence type="ECO:0000259" key="2">
    <source>
        <dbReference type="Pfam" id="PF11867"/>
    </source>
</evidence>
<comment type="caution">
    <text evidence="3">The sequence shown here is derived from an EMBL/GenBank/DDBJ whole genome shotgun (WGS) entry which is preliminary data.</text>
</comment>
<keyword evidence="4" id="KW-1185">Reference proteome</keyword>
<dbReference type="PANTHER" id="PTHR30195">
    <property type="entry name" value="TYPE I SITE-SPECIFIC DEOXYRIBONUCLEASE PROTEIN SUBUNIT M AND R"/>
    <property type="match status" value="1"/>
</dbReference>
<keyword evidence="1" id="KW-0680">Restriction system</keyword>
<sequence length="140" mass="15969">MLKASIRKYQNRAIETTQVIMELIELAKKINEAEKRGESTGLTPDELAFYDALAENESAREVMGDEILMQIARDLTAAIKNNISVDWAIRESVQAKMKMTIKRLLKKYGYPPDKTPQAVDIVMEQTKLMCQNEICNNDML</sequence>